<dbReference type="EMBL" id="DPIY01000012">
    <property type="protein sequence ID" value="HCT58965.1"/>
    <property type="molecule type" value="Genomic_DNA"/>
</dbReference>
<organism evidence="1 2">
    <name type="scientific">Gemmatimonas aurantiaca</name>
    <dbReference type="NCBI Taxonomy" id="173480"/>
    <lineage>
        <taxon>Bacteria</taxon>
        <taxon>Pseudomonadati</taxon>
        <taxon>Gemmatimonadota</taxon>
        <taxon>Gemmatimonadia</taxon>
        <taxon>Gemmatimonadales</taxon>
        <taxon>Gemmatimonadaceae</taxon>
        <taxon>Gemmatimonas</taxon>
    </lineage>
</organism>
<evidence type="ECO:0000313" key="2">
    <source>
        <dbReference type="Proteomes" id="UP000264071"/>
    </source>
</evidence>
<proteinExistence type="predicted"/>
<dbReference type="Proteomes" id="UP000264071">
    <property type="component" value="Unassembled WGS sequence"/>
</dbReference>
<gene>
    <name evidence="1" type="ORF">DGD08_17325</name>
</gene>
<comment type="caution">
    <text evidence="1">The sequence shown here is derived from an EMBL/GenBank/DDBJ whole genome shotgun (WGS) entry which is preliminary data.</text>
</comment>
<protein>
    <submittedName>
        <fullName evidence="1">Uncharacterized protein</fullName>
    </submittedName>
</protein>
<dbReference type="AlphaFoldDB" id="A0A3D4VD00"/>
<sequence length="109" mass="12494">MIHALYQFTDALGEPLREYSRGRLAALFADPRASTWEDAHGVVVNARGLTLWQAWIAVDPEAPIASRHVTIDPFDRVVVLREWERVPDTATLERIVRFALEDALEFDRH</sequence>
<accession>A0A3D4VD00</accession>
<evidence type="ECO:0000313" key="1">
    <source>
        <dbReference type="EMBL" id="HCT58965.1"/>
    </source>
</evidence>
<reference evidence="1 2" key="1">
    <citation type="journal article" date="2018" name="Nat. Biotechnol.">
        <title>A standardized bacterial taxonomy based on genome phylogeny substantially revises the tree of life.</title>
        <authorList>
            <person name="Parks D.H."/>
            <person name="Chuvochina M."/>
            <person name="Waite D.W."/>
            <person name="Rinke C."/>
            <person name="Skarshewski A."/>
            <person name="Chaumeil P.A."/>
            <person name="Hugenholtz P."/>
        </authorList>
    </citation>
    <scope>NUCLEOTIDE SEQUENCE [LARGE SCALE GENOMIC DNA]</scope>
    <source>
        <strain evidence="1">UBA8844</strain>
    </source>
</reference>
<name>A0A3D4VD00_9BACT</name>